<gene>
    <name evidence="2" type="ORF">PG991_014896</name>
</gene>
<name>A0ABR1R4V2_9PEZI</name>
<organism evidence="2 3">
    <name type="scientific">Apiospora marii</name>
    <dbReference type="NCBI Taxonomy" id="335849"/>
    <lineage>
        <taxon>Eukaryota</taxon>
        <taxon>Fungi</taxon>
        <taxon>Dikarya</taxon>
        <taxon>Ascomycota</taxon>
        <taxon>Pezizomycotina</taxon>
        <taxon>Sordariomycetes</taxon>
        <taxon>Xylariomycetidae</taxon>
        <taxon>Amphisphaeriales</taxon>
        <taxon>Apiosporaceae</taxon>
        <taxon>Apiospora</taxon>
    </lineage>
</organism>
<accession>A0ABR1R4V2</accession>
<feature type="region of interest" description="Disordered" evidence="1">
    <location>
        <begin position="337"/>
        <end position="357"/>
    </location>
</feature>
<sequence length="399" mass="42750">MPVRPKVFAAAHLGDCLELSEQHVSPAAPGPVCRVPAPVPAGGTEIVRSTVANFAARVVGDSSGQESWKALEFVHLAFHQVCDMAGLSWVGGTKHNGKDICHSFYAGDIGTEPFKVFGASDVEPNRLDQLHIARDQEHVGIGGAIFTVAPVFSGQAEIEFDHPAHHRKIEGTARRNPPLHLELMVNVGIRALVLVGQRTDNIPLRDGILGGGSALNDARQHGAPVEACKRIREAIGARESKRELVAMDIGIRPRSVLCQEHQRGVGGESCLAMFKVNREGAVSGNHPGRVAGVGQLGQNPATAISLERNTRLGGKWKTRSDFPDAAVAFQIRRSTCAKSPATGGGGAAAPAETQGDWKTAEESRIHVSTSTFIFLMLGLTAKYIATRRKLWVAIKRKEH</sequence>
<comment type="caution">
    <text evidence="2">The sequence shown here is derived from an EMBL/GenBank/DDBJ whole genome shotgun (WGS) entry which is preliminary data.</text>
</comment>
<proteinExistence type="predicted"/>
<protein>
    <submittedName>
        <fullName evidence="2">Uncharacterized protein</fullName>
    </submittedName>
</protein>
<keyword evidence="3" id="KW-1185">Reference proteome</keyword>
<dbReference type="EMBL" id="JAQQWI010000019">
    <property type="protein sequence ID" value="KAK7999221.1"/>
    <property type="molecule type" value="Genomic_DNA"/>
</dbReference>
<evidence type="ECO:0000313" key="3">
    <source>
        <dbReference type="Proteomes" id="UP001396898"/>
    </source>
</evidence>
<evidence type="ECO:0000313" key="2">
    <source>
        <dbReference type="EMBL" id="KAK7999221.1"/>
    </source>
</evidence>
<dbReference type="Proteomes" id="UP001396898">
    <property type="component" value="Unassembled WGS sequence"/>
</dbReference>
<reference evidence="2 3" key="1">
    <citation type="submission" date="2023-01" db="EMBL/GenBank/DDBJ databases">
        <title>Analysis of 21 Apiospora genomes using comparative genomics revels a genus with tremendous synthesis potential of carbohydrate active enzymes and secondary metabolites.</title>
        <authorList>
            <person name="Sorensen T."/>
        </authorList>
    </citation>
    <scope>NUCLEOTIDE SEQUENCE [LARGE SCALE GENOMIC DNA]</scope>
    <source>
        <strain evidence="2 3">CBS 20057</strain>
    </source>
</reference>
<evidence type="ECO:0000256" key="1">
    <source>
        <dbReference type="SAM" id="MobiDB-lite"/>
    </source>
</evidence>